<evidence type="ECO:0000256" key="1">
    <source>
        <dbReference type="SAM" id="MobiDB-lite"/>
    </source>
</evidence>
<dbReference type="AlphaFoldDB" id="A0A1A3U5I7"/>
<evidence type="ECO:0000313" key="2">
    <source>
        <dbReference type="EMBL" id="OBK90109.1"/>
    </source>
</evidence>
<dbReference type="EMBL" id="LZMF01000031">
    <property type="protein sequence ID" value="OBK90109.1"/>
    <property type="molecule type" value="Genomic_DNA"/>
</dbReference>
<protein>
    <recommendedName>
        <fullName evidence="4">DUF2563 domain-containing protein</fullName>
    </recommendedName>
</protein>
<feature type="region of interest" description="Disordered" evidence="1">
    <location>
        <begin position="12"/>
        <end position="37"/>
    </location>
</feature>
<evidence type="ECO:0008006" key="4">
    <source>
        <dbReference type="Google" id="ProtNLM"/>
    </source>
</evidence>
<dbReference type="Pfam" id="PF10817">
    <property type="entry name" value="DUF2563"/>
    <property type="match status" value="1"/>
</dbReference>
<sequence length="102" mass="10930">MFVDRGKLRYGAAESGAAGEHAQAGGEQLAGASPAAGMFGDFPDAHGLHETLSTAHEHHRTLLDRHREALEGIAAKADYAEKRFGAMDDHNAQVLRAVRPEQ</sequence>
<comment type="caution">
    <text evidence="2">The sequence shown here is derived from an EMBL/GenBank/DDBJ whole genome shotgun (WGS) entry which is preliminary data.</text>
</comment>
<reference evidence="3" key="1">
    <citation type="submission" date="2016-06" db="EMBL/GenBank/DDBJ databases">
        <authorList>
            <person name="Sutton G."/>
            <person name="Brinkac L."/>
            <person name="Sanka R."/>
            <person name="Adams M."/>
            <person name="Lau E."/>
            <person name="Garcia-Basteiro A."/>
            <person name="Lopez-Varela E."/>
            <person name="Palencia S."/>
        </authorList>
    </citation>
    <scope>NUCLEOTIDE SEQUENCE [LARGE SCALE GENOMIC DNA]</scope>
    <source>
        <strain evidence="3">1274684.2</strain>
    </source>
</reference>
<proteinExistence type="predicted"/>
<accession>A0A1A3U5I7</accession>
<dbReference type="RefSeq" id="WP_065023453.1">
    <property type="nucleotide sequence ID" value="NZ_LZMF01000031.1"/>
</dbReference>
<organism evidence="2 3">
    <name type="scientific">Mycolicibacter sinensis (strain JDM601)</name>
    <name type="common">Mycobacterium sinense</name>
    <dbReference type="NCBI Taxonomy" id="875328"/>
    <lineage>
        <taxon>Bacteria</taxon>
        <taxon>Bacillati</taxon>
        <taxon>Actinomycetota</taxon>
        <taxon>Actinomycetes</taxon>
        <taxon>Mycobacteriales</taxon>
        <taxon>Mycobacteriaceae</taxon>
        <taxon>Mycolicibacter</taxon>
    </lineage>
</organism>
<dbReference type="InterPro" id="IPR022534">
    <property type="entry name" value="DUF2563"/>
</dbReference>
<name>A0A1A3U5I7_MYCSD</name>
<evidence type="ECO:0000313" key="3">
    <source>
        <dbReference type="Proteomes" id="UP000093759"/>
    </source>
</evidence>
<feature type="compositionally biased region" description="Low complexity" evidence="1">
    <location>
        <begin position="12"/>
        <end position="33"/>
    </location>
</feature>
<dbReference type="Proteomes" id="UP000093759">
    <property type="component" value="Unassembled WGS sequence"/>
</dbReference>
<gene>
    <name evidence="2" type="ORF">A5648_18090</name>
</gene>